<evidence type="ECO:0000256" key="3">
    <source>
        <dbReference type="ARBA" id="ARBA00023082"/>
    </source>
</evidence>
<dbReference type="InterPro" id="IPR007627">
    <property type="entry name" value="RNA_pol_sigma70_r2"/>
</dbReference>
<protein>
    <recommendedName>
        <fullName evidence="6">RNA polymerase sigma factor</fullName>
    </recommendedName>
</protein>
<evidence type="ECO:0000256" key="6">
    <source>
        <dbReference type="RuleBase" id="RU000716"/>
    </source>
</evidence>
<dbReference type="Gene3D" id="1.10.10.10">
    <property type="entry name" value="Winged helix-like DNA-binding domain superfamily/Winged helix DNA-binding domain"/>
    <property type="match status" value="1"/>
</dbReference>
<dbReference type="GO" id="GO:0016987">
    <property type="term" value="F:sigma factor activity"/>
    <property type="evidence" value="ECO:0007669"/>
    <property type="project" value="UniProtKB-KW"/>
</dbReference>
<evidence type="ECO:0000256" key="1">
    <source>
        <dbReference type="ARBA" id="ARBA00010641"/>
    </source>
</evidence>
<dbReference type="SUPFAM" id="SSF88946">
    <property type="entry name" value="Sigma2 domain of RNA polymerase sigma factors"/>
    <property type="match status" value="1"/>
</dbReference>
<dbReference type="CDD" id="cd06171">
    <property type="entry name" value="Sigma70_r4"/>
    <property type="match status" value="1"/>
</dbReference>
<dbReference type="InterPro" id="IPR000838">
    <property type="entry name" value="RNA_pol_sigma70_ECF_CS"/>
</dbReference>
<dbReference type="PANTHER" id="PTHR43133">
    <property type="entry name" value="RNA POLYMERASE ECF-TYPE SIGMA FACTO"/>
    <property type="match status" value="1"/>
</dbReference>
<evidence type="ECO:0000259" key="8">
    <source>
        <dbReference type="Pfam" id="PF08281"/>
    </source>
</evidence>
<evidence type="ECO:0000313" key="9">
    <source>
        <dbReference type="EMBL" id="MBB4018612.1"/>
    </source>
</evidence>
<dbReference type="GO" id="GO:0003677">
    <property type="term" value="F:DNA binding"/>
    <property type="evidence" value="ECO:0007669"/>
    <property type="project" value="UniProtKB-KW"/>
</dbReference>
<dbReference type="InterPro" id="IPR036388">
    <property type="entry name" value="WH-like_DNA-bd_sf"/>
</dbReference>
<dbReference type="Gene3D" id="1.10.1740.10">
    <property type="match status" value="1"/>
</dbReference>
<name>A0A840C3L9_9HYPH</name>
<comment type="caution">
    <text evidence="9">The sequence shown here is derived from an EMBL/GenBank/DDBJ whole genome shotgun (WGS) entry which is preliminary data.</text>
</comment>
<keyword evidence="5 6" id="KW-0804">Transcription</keyword>
<dbReference type="Pfam" id="PF08281">
    <property type="entry name" value="Sigma70_r4_2"/>
    <property type="match status" value="1"/>
</dbReference>
<dbReference type="NCBIfam" id="TIGR02937">
    <property type="entry name" value="sigma70-ECF"/>
    <property type="match status" value="1"/>
</dbReference>
<dbReference type="AlphaFoldDB" id="A0A840C3L9"/>
<reference evidence="9 10" key="1">
    <citation type="submission" date="2020-08" db="EMBL/GenBank/DDBJ databases">
        <title>Genomic Encyclopedia of Type Strains, Phase IV (KMG-IV): sequencing the most valuable type-strain genomes for metagenomic binning, comparative biology and taxonomic classification.</title>
        <authorList>
            <person name="Goeker M."/>
        </authorList>
    </citation>
    <scope>NUCLEOTIDE SEQUENCE [LARGE SCALE GENOMIC DNA]</scope>
    <source>
        <strain evidence="9 10">DSM 103737</strain>
    </source>
</reference>
<accession>A0A840C3L9</accession>
<gene>
    <name evidence="9" type="ORF">GGR16_003659</name>
</gene>
<evidence type="ECO:0000256" key="2">
    <source>
        <dbReference type="ARBA" id="ARBA00023015"/>
    </source>
</evidence>
<dbReference type="InterPro" id="IPR013249">
    <property type="entry name" value="RNA_pol_sigma70_r4_t2"/>
</dbReference>
<organism evidence="9 10">
    <name type="scientific">Chelatococcus caeni</name>
    <dbReference type="NCBI Taxonomy" id="1348468"/>
    <lineage>
        <taxon>Bacteria</taxon>
        <taxon>Pseudomonadati</taxon>
        <taxon>Pseudomonadota</taxon>
        <taxon>Alphaproteobacteria</taxon>
        <taxon>Hyphomicrobiales</taxon>
        <taxon>Chelatococcaceae</taxon>
        <taxon>Chelatococcus</taxon>
    </lineage>
</organism>
<dbReference type="Proteomes" id="UP000577362">
    <property type="component" value="Unassembled WGS sequence"/>
</dbReference>
<keyword evidence="3 6" id="KW-0731">Sigma factor</keyword>
<dbReference type="GO" id="GO:0006352">
    <property type="term" value="P:DNA-templated transcription initiation"/>
    <property type="evidence" value="ECO:0007669"/>
    <property type="project" value="InterPro"/>
</dbReference>
<keyword evidence="4 6" id="KW-0238">DNA-binding</keyword>
<dbReference type="InterPro" id="IPR014284">
    <property type="entry name" value="RNA_pol_sigma-70_dom"/>
</dbReference>
<dbReference type="Pfam" id="PF04542">
    <property type="entry name" value="Sigma70_r2"/>
    <property type="match status" value="1"/>
</dbReference>
<feature type="domain" description="RNA polymerase sigma factor 70 region 4 type 2" evidence="8">
    <location>
        <begin position="93"/>
        <end position="144"/>
    </location>
</feature>
<evidence type="ECO:0000313" key="10">
    <source>
        <dbReference type="Proteomes" id="UP000577362"/>
    </source>
</evidence>
<dbReference type="PANTHER" id="PTHR43133:SF25">
    <property type="entry name" value="RNA POLYMERASE SIGMA FACTOR RFAY-RELATED"/>
    <property type="match status" value="1"/>
</dbReference>
<evidence type="ECO:0000256" key="5">
    <source>
        <dbReference type="ARBA" id="ARBA00023163"/>
    </source>
</evidence>
<dbReference type="InterPro" id="IPR013324">
    <property type="entry name" value="RNA_pol_sigma_r3/r4-like"/>
</dbReference>
<evidence type="ECO:0000256" key="4">
    <source>
        <dbReference type="ARBA" id="ARBA00023125"/>
    </source>
</evidence>
<evidence type="ECO:0000259" key="7">
    <source>
        <dbReference type="Pfam" id="PF04542"/>
    </source>
</evidence>
<dbReference type="InterPro" id="IPR013325">
    <property type="entry name" value="RNA_pol_sigma_r2"/>
</dbReference>
<dbReference type="InterPro" id="IPR039425">
    <property type="entry name" value="RNA_pol_sigma-70-like"/>
</dbReference>
<dbReference type="EMBL" id="JACIEN010000004">
    <property type="protein sequence ID" value="MBB4018612.1"/>
    <property type="molecule type" value="Genomic_DNA"/>
</dbReference>
<dbReference type="PROSITE" id="PS01063">
    <property type="entry name" value="SIGMA70_ECF"/>
    <property type="match status" value="1"/>
</dbReference>
<feature type="domain" description="RNA polymerase sigma-70 region 2" evidence="7">
    <location>
        <begin position="3"/>
        <end position="66"/>
    </location>
</feature>
<proteinExistence type="inferred from homology"/>
<keyword evidence="10" id="KW-1185">Reference proteome</keyword>
<dbReference type="SUPFAM" id="SSF88659">
    <property type="entry name" value="Sigma3 and sigma4 domains of RNA polymerase sigma factors"/>
    <property type="match status" value="1"/>
</dbReference>
<keyword evidence="2 6" id="KW-0805">Transcription regulation</keyword>
<sequence>MALIPALRAFARGFCRDRNDADDLVQETLARAIGRIDQFEPGTRLKSWLFTIMRNTFLNRVKVEAREAPGLAECASGRPISAPGQEWTVRAGEMRRAIERLPNGQREIVVLIGILGTSYEDAARICALDIGTVKSRLHRSRSRLLHELGEKSAASYLAGPLP</sequence>
<comment type="similarity">
    <text evidence="1 6">Belongs to the sigma-70 factor family. ECF subfamily.</text>
</comment>